<gene>
    <name evidence="1" type="ORF">NP590_15560</name>
</gene>
<protein>
    <submittedName>
        <fullName evidence="1">Uncharacterized protein</fullName>
    </submittedName>
</protein>
<dbReference type="EMBL" id="JANIBJ010000031">
    <property type="protein sequence ID" value="MCQ8105528.1"/>
    <property type="molecule type" value="Genomic_DNA"/>
</dbReference>
<name>A0ABT1TJV8_9GAMM</name>
<dbReference type="RefSeq" id="WP_256603533.1">
    <property type="nucleotide sequence ID" value="NZ_JANIBJ010000031.1"/>
</dbReference>
<dbReference type="Proteomes" id="UP001524499">
    <property type="component" value="Unassembled WGS sequence"/>
</dbReference>
<evidence type="ECO:0000313" key="1">
    <source>
        <dbReference type="EMBL" id="MCQ8105528.1"/>
    </source>
</evidence>
<reference evidence="1 2" key="1">
    <citation type="submission" date="2022-07" db="EMBL/GenBank/DDBJ databases">
        <title>Methylomonas rivi sp. nov., Methylomonas rosea sp. nov., Methylomonas aureus sp. nov. and Methylomonas subterranea sp. nov., four novel methanotrophs isolated from a freshwater creek and the deep terrestrial subsurface.</title>
        <authorList>
            <person name="Abin C."/>
            <person name="Sankaranarayanan K."/>
            <person name="Garner C."/>
            <person name="Sindelar R."/>
            <person name="Kotary K."/>
            <person name="Garner R."/>
            <person name="Barclay S."/>
            <person name="Lawson P."/>
            <person name="Krumholz L."/>
        </authorList>
    </citation>
    <scope>NUCLEOTIDE SEQUENCE [LARGE SCALE GENOMIC DNA]</scope>
    <source>
        <strain evidence="1 2">SURF-2</strain>
    </source>
</reference>
<comment type="caution">
    <text evidence="1">The sequence shown here is derived from an EMBL/GenBank/DDBJ whole genome shotgun (WGS) entry which is preliminary data.</text>
</comment>
<accession>A0ABT1TJV8</accession>
<proteinExistence type="predicted"/>
<evidence type="ECO:0000313" key="2">
    <source>
        <dbReference type="Proteomes" id="UP001524499"/>
    </source>
</evidence>
<sequence length="105" mass="11993">MTNMINPLAELRRQGLEADIYKARLRVYPRRRLNKALCQYVTANVPAIVEGLIAEQKAKAGDHEFLWELPTKVSVEHFGFEFDMAEVIPHHVNGQFFAESIDPAI</sequence>
<organism evidence="1 2">
    <name type="scientific">Methylomonas subterranea</name>
    <dbReference type="NCBI Taxonomy" id="2952225"/>
    <lineage>
        <taxon>Bacteria</taxon>
        <taxon>Pseudomonadati</taxon>
        <taxon>Pseudomonadota</taxon>
        <taxon>Gammaproteobacteria</taxon>
        <taxon>Methylococcales</taxon>
        <taxon>Methylococcaceae</taxon>
        <taxon>Methylomonas</taxon>
    </lineage>
</organism>
<keyword evidence="2" id="KW-1185">Reference proteome</keyword>